<evidence type="ECO:0000256" key="6">
    <source>
        <dbReference type="ARBA" id="ARBA00023026"/>
    </source>
</evidence>
<dbReference type="PANTHER" id="PTHR34040:SF7">
    <property type="entry name" value="SURFACE PRESENTATION OF ANTIGENS PROTEIN SPAQ"/>
    <property type="match status" value="1"/>
</dbReference>
<feature type="transmembrane region" description="Helical" evidence="8">
    <location>
        <begin position="49"/>
        <end position="69"/>
    </location>
</feature>
<organism evidence="9 10">
    <name type="scientific">Vibrio zhanjiangensis</name>
    <dbReference type="NCBI Taxonomy" id="1046128"/>
    <lineage>
        <taxon>Bacteria</taxon>
        <taxon>Pseudomonadati</taxon>
        <taxon>Pseudomonadota</taxon>
        <taxon>Gammaproteobacteria</taxon>
        <taxon>Vibrionales</taxon>
        <taxon>Vibrionaceae</taxon>
        <taxon>Vibrio</taxon>
    </lineage>
</organism>
<keyword evidence="6" id="KW-0843">Virulence</keyword>
<dbReference type="InterPro" id="IPR006306">
    <property type="entry name" value="T3SS_HrpO"/>
</dbReference>
<accession>A0ABQ6EXW0</accession>
<keyword evidence="5 8" id="KW-1133">Transmembrane helix</keyword>
<dbReference type="Proteomes" id="UP001157138">
    <property type="component" value="Unassembled WGS sequence"/>
</dbReference>
<dbReference type="Pfam" id="PF01313">
    <property type="entry name" value="Bac_export_3"/>
    <property type="match status" value="1"/>
</dbReference>
<keyword evidence="3" id="KW-1003">Cell membrane</keyword>
<dbReference type="RefSeq" id="WP_284191716.1">
    <property type="nucleotide sequence ID" value="NZ_BSPW01000027.1"/>
</dbReference>
<evidence type="ECO:0000256" key="1">
    <source>
        <dbReference type="ARBA" id="ARBA00004651"/>
    </source>
</evidence>
<dbReference type="InterPro" id="IPR002191">
    <property type="entry name" value="Bac_export_3"/>
</dbReference>
<dbReference type="PRINTS" id="PR00952">
    <property type="entry name" value="TYPE3IMQPROT"/>
</dbReference>
<keyword evidence="7 8" id="KW-0472">Membrane</keyword>
<reference evidence="10" key="1">
    <citation type="journal article" date="2019" name="Int. J. Syst. Evol. Microbiol.">
        <title>The Global Catalogue of Microorganisms (GCM) 10K type strain sequencing project: providing services to taxonomists for standard genome sequencing and annotation.</title>
        <authorList>
            <consortium name="The Broad Institute Genomics Platform"/>
            <consortium name="The Broad Institute Genome Sequencing Center for Infectious Disease"/>
            <person name="Wu L."/>
            <person name="Ma J."/>
        </authorList>
    </citation>
    <scope>NUCLEOTIDE SEQUENCE [LARGE SCALE GENOMIC DNA]</scope>
    <source>
        <strain evidence="10">NBRC 108723</strain>
    </source>
</reference>
<evidence type="ECO:0000256" key="2">
    <source>
        <dbReference type="ARBA" id="ARBA00006156"/>
    </source>
</evidence>
<evidence type="ECO:0000256" key="3">
    <source>
        <dbReference type="ARBA" id="ARBA00022475"/>
    </source>
</evidence>
<evidence type="ECO:0000256" key="8">
    <source>
        <dbReference type="SAM" id="Phobius"/>
    </source>
</evidence>
<evidence type="ECO:0000313" key="10">
    <source>
        <dbReference type="Proteomes" id="UP001157138"/>
    </source>
</evidence>
<dbReference type="EMBL" id="BSPW01000027">
    <property type="protein sequence ID" value="GLT17814.1"/>
    <property type="molecule type" value="Genomic_DNA"/>
</dbReference>
<evidence type="ECO:0000256" key="4">
    <source>
        <dbReference type="ARBA" id="ARBA00022692"/>
    </source>
</evidence>
<protein>
    <submittedName>
        <fullName evidence="9">EscS/YscS/HrcS family type III secretion system export apparatus protein</fullName>
    </submittedName>
</protein>
<keyword evidence="4 8" id="KW-0812">Transmembrane</keyword>
<comment type="similarity">
    <text evidence="2">Belongs to the FliQ/MopD/SpaQ family.</text>
</comment>
<evidence type="ECO:0000313" key="9">
    <source>
        <dbReference type="EMBL" id="GLT17814.1"/>
    </source>
</evidence>
<keyword evidence="10" id="KW-1185">Reference proteome</keyword>
<evidence type="ECO:0000256" key="7">
    <source>
        <dbReference type="ARBA" id="ARBA00023136"/>
    </source>
</evidence>
<comment type="caution">
    <text evidence="9">The sequence shown here is derived from an EMBL/GenBank/DDBJ whole genome shotgun (WGS) entry which is preliminary data.</text>
</comment>
<dbReference type="PIRSF" id="PIRSF004669">
    <property type="entry name" value="FliQ"/>
    <property type="match status" value="1"/>
</dbReference>
<feature type="transmembrane region" description="Helical" evidence="8">
    <location>
        <begin position="12"/>
        <end position="37"/>
    </location>
</feature>
<name>A0ABQ6EXW0_9VIBR</name>
<proteinExistence type="inferred from homology"/>
<gene>
    <name evidence="9" type="ORF">GCM10007938_15920</name>
</gene>
<evidence type="ECO:0000256" key="5">
    <source>
        <dbReference type="ARBA" id="ARBA00022989"/>
    </source>
</evidence>
<dbReference type="NCBIfam" id="TIGR01403">
    <property type="entry name" value="fliQ_rel_III"/>
    <property type="match status" value="1"/>
</dbReference>
<comment type="subcellular location">
    <subcellularLocation>
        <location evidence="1">Cell membrane</location>
        <topology evidence="1">Multi-pass membrane protein</topology>
    </subcellularLocation>
</comment>
<dbReference type="PANTHER" id="PTHR34040">
    <property type="entry name" value="FLAGELLAR BIOSYNTHETIC PROTEIN FLIQ"/>
    <property type="match status" value="1"/>
</dbReference>
<sequence>MEESQLISLTAQAMHLTLILSLPTIVTAAAVGVLIALIQALTQVQEQTLAFVVKLVAVVGVMFATGHWFGSQIYHFSLQIFESLPKVL</sequence>